<dbReference type="EMBL" id="BARS01039056">
    <property type="protein sequence ID" value="GAG15137.1"/>
    <property type="molecule type" value="Genomic_DNA"/>
</dbReference>
<protein>
    <recommendedName>
        <fullName evidence="2">FlgO domain-containing protein</fullName>
    </recommendedName>
</protein>
<organism evidence="1">
    <name type="scientific">marine sediment metagenome</name>
    <dbReference type="NCBI Taxonomy" id="412755"/>
    <lineage>
        <taxon>unclassified sequences</taxon>
        <taxon>metagenomes</taxon>
        <taxon>ecological metagenomes</taxon>
    </lineage>
</organism>
<accession>X0VVI8</accession>
<dbReference type="Gene3D" id="3.40.50.10070">
    <property type="entry name" value="TolB, N-terminal domain"/>
    <property type="match status" value="1"/>
</dbReference>
<proteinExistence type="predicted"/>
<evidence type="ECO:0000313" key="1">
    <source>
        <dbReference type="EMBL" id="GAG15137.1"/>
    </source>
</evidence>
<name>X0VVI8_9ZZZZ</name>
<feature type="non-terminal residue" evidence="1">
    <location>
        <position position="255"/>
    </location>
</feature>
<dbReference type="InterPro" id="IPR011990">
    <property type="entry name" value="TPR-like_helical_dom_sf"/>
</dbReference>
<dbReference type="Gene3D" id="1.25.40.10">
    <property type="entry name" value="Tetratricopeptide repeat domain"/>
    <property type="match status" value="1"/>
</dbReference>
<feature type="non-terminal residue" evidence="1">
    <location>
        <position position="1"/>
    </location>
</feature>
<sequence length="255" mass="29352">GFVIFNVVSNTERSRDIQKLEKSIAVLPFENMSVDEEYSHMGDAITDEIILELQKIKEFDRVLSRTSTMQYKDNRPTIPEIAEKLGVNYIIEGSIQRHKEDVSIRVQVIRAIHEDHVWGDEYDGKWEDIFSIQDEIALKVADELKAVLSPEEIRKIEKNPTENLEAYNLYLKGRYFWNKRTVEGFQMGIKYFDQAIEEDPVYSLAYAGIADCNNLLGWHDLLPSKEVYPKAKAAAEKALMMDKTLSEAHASLAYV</sequence>
<dbReference type="SUPFAM" id="SSF48452">
    <property type="entry name" value="TPR-like"/>
    <property type="match status" value="1"/>
</dbReference>
<comment type="caution">
    <text evidence="1">The sequence shown here is derived from an EMBL/GenBank/DDBJ whole genome shotgun (WGS) entry which is preliminary data.</text>
</comment>
<dbReference type="AlphaFoldDB" id="X0VVI8"/>
<evidence type="ECO:0008006" key="2">
    <source>
        <dbReference type="Google" id="ProtNLM"/>
    </source>
</evidence>
<gene>
    <name evidence="1" type="ORF">S01H1_59693</name>
</gene>
<reference evidence="1" key="1">
    <citation type="journal article" date="2014" name="Front. Microbiol.">
        <title>High frequency of phylogenetically diverse reductive dehalogenase-homologous genes in deep subseafloor sedimentary metagenomes.</title>
        <authorList>
            <person name="Kawai M."/>
            <person name="Futagami T."/>
            <person name="Toyoda A."/>
            <person name="Takaki Y."/>
            <person name="Nishi S."/>
            <person name="Hori S."/>
            <person name="Arai W."/>
            <person name="Tsubouchi T."/>
            <person name="Morono Y."/>
            <person name="Uchiyama I."/>
            <person name="Ito T."/>
            <person name="Fujiyama A."/>
            <person name="Inagaki F."/>
            <person name="Takami H."/>
        </authorList>
    </citation>
    <scope>NUCLEOTIDE SEQUENCE</scope>
    <source>
        <strain evidence="1">Expedition CK06-06</strain>
    </source>
</reference>